<dbReference type="AlphaFoldDB" id="A0AAW0BTR0"/>
<dbReference type="InterPro" id="IPR036188">
    <property type="entry name" value="FAD/NAD-bd_sf"/>
</dbReference>
<proteinExistence type="predicted"/>
<dbReference type="Pfam" id="PF05199">
    <property type="entry name" value="GMC_oxred_C"/>
    <property type="match status" value="1"/>
</dbReference>
<feature type="domain" description="Glucose-methanol-choline oxidoreductase C-terminal" evidence="2">
    <location>
        <begin position="73"/>
        <end position="160"/>
    </location>
</feature>
<evidence type="ECO:0000259" key="2">
    <source>
        <dbReference type="Pfam" id="PF05199"/>
    </source>
</evidence>
<sequence>MYAAVSKVLGIAAPLDLLTQERLAALVNDAESSLTYYATKFSNDPTYLGPTSLTVRPQRNFSIINAVFQSALSRGRTHISTASPSDAPLVDPAYWAHPINRAAHVAAIQYARKNLMSPPLDMIFDEEFEPGAKYTTDEEVEDWLSGVFTSENHEIGTLAMLLRDLVELSIRAVVI</sequence>
<evidence type="ECO:0000313" key="3">
    <source>
        <dbReference type="EMBL" id="KAK7029447.1"/>
    </source>
</evidence>
<dbReference type="Gene3D" id="3.50.50.60">
    <property type="entry name" value="FAD/NAD(P)-binding domain"/>
    <property type="match status" value="1"/>
</dbReference>
<dbReference type="Proteomes" id="UP001383192">
    <property type="component" value="Unassembled WGS sequence"/>
</dbReference>
<dbReference type="GO" id="GO:0016614">
    <property type="term" value="F:oxidoreductase activity, acting on CH-OH group of donors"/>
    <property type="evidence" value="ECO:0007669"/>
    <property type="project" value="InterPro"/>
</dbReference>
<dbReference type="InterPro" id="IPR007867">
    <property type="entry name" value="GMC_OxRtase_C"/>
</dbReference>
<accession>A0AAW0BTR0</accession>
<comment type="caution">
    <text evidence="3">The sequence shown here is derived from an EMBL/GenBank/DDBJ whole genome shotgun (WGS) entry which is preliminary data.</text>
</comment>
<dbReference type="Gene3D" id="3.30.560.10">
    <property type="entry name" value="Glucose Oxidase, domain 3"/>
    <property type="match status" value="1"/>
</dbReference>
<dbReference type="EMBL" id="JAYKXP010000083">
    <property type="protein sequence ID" value="KAK7029447.1"/>
    <property type="molecule type" value="Genomic_DNA"/>
</dbReference>
<organism evidence="3 4">
    <name type="scientific">Paramarasmius palmivorus</name>
    <dbReference type="NCBI Taxonomy" id="297713"/>
    <lineage>
        <taxon>Eukaryota</taxon>
        <taxon>Fungi</taxon>
        <taxon>Dikarya</taxon>
        <taxon>Basidiomycota</taxon>
        <taxon>Agaricomycotina</taxon>
        <taxon>Agaricomycetes</taxon>
        <taxon>Agaricomycetidae</taxon>
        <taxon>Agaricales</taxon>
        <taxon>Marasmiineae</taxon>
        <taxon>Marasmiaceae</taxon>
        <taxon>Paramarasmius</taxon>
    </lineage>
</organism>
<keyword evidence="4" id="KW-1185">Reference proteome</keyword>
<comment type="cofactor">
    <cofactor evidence="1">
        <name>FAD</name>
        <dbReference type="ChEBI" id="CHEBI:57692"/>
    </cofactor>
</comment>
<reference evidence="3 4" key="1">
    <citation type="submission" date="2024-01" db="EMBL/GenBank/DDBJ databases">
        <title>A draft genome for a cacao thread blight-causing isolate of Paramarasmius palmivorus.</title>
        <authorList>
            <person name="Baruah I.K."/>
            <person name="Bukari Y."/>
            <person name="Amoako-Attah I."/>
            <person name="Meinhardt L.W."/>
            <person name="Bailey B.A."/>
            <person name="Cohen S.P."/>
        </authorList>
    </citation>
    <scope>NUCLEOTIDE SEQUENCE [LARGE SCALE GENOMIC DNA]</scope>
    <source>
        <strain evidence="3 4">GH-12</strain>
    </source>
</reference>
<gene>
    <name evidence="3" type="ORF">VNI00_014581</name>
</gene>
<name>A0AAW0BTR0_9AGAR</name>
<evidence type="ECO:0000256" key="1">
    <source>
        <dbReference type="ARBA" id="ARBA00001974"/>
    </source>
</evidence>
<protein>
    <recommendedName>
        <fullName evidence="2">Glucose-methanol-choline oxidoreductase C-terminal domain-containing protein</fullName>
    </recommendedName>
</protein>
<dbReference type="SUPFAM" id="SSF54373">
    <property type="entry name" value="FAD-linked reductases, C-terminal domain"/>
    <property type="match status" value="1"/>
</dbReference>
<evidence type="ECO:0000313" key="4">
    <source>
        <dbReference type="Proteomes" id="UP001383192"/>
    </source>
</evidence>